<evidence type="ECO:0000313" key="5">
    <source>
        <dbReference type="RefSeq" id="XP_014516682.1"/>
    </source>
</evidence>
<dbReference type="InterPro" id="IPR000157">
    <property type="entry name" value="TIR_dom"/>
</dbReference>
<keyword evidence="2" id="KW-0677">Repeat</keyword>
<dbReference type="Proteomes" id="UP000087766">
    <property type="component" value="Chromosome 9"/>
</dbReference>
<dbReference type="AlphaFoldDB" id="A0A1S3VEP7"/>
<proteinExistence type="predicted"/>
<gene>
    <name evidence="5" type="primary">LOC106774264</name>
</gene>
<evidence type="ECO:0000259" key="3">
    <source>
        <dbReference type="PROSITE" id="PS50104"/>
    </source>
</evidence>
<keyword evidence="1" id="KW-0433">Leucine-rich repeat</keyword>
<dbReference type="GeneID" id="106774264"/>
<dbReference type="Pfam" id="PF00931">
    <property type="entry name" value="NB-ARC"/>
    <property type="match status" value="1"/>
</dbReference>
<dbReference type="RefSeq" id="XP_014516682.1">
    <property type="nucleotide sequence ID" value="XM_014661196.2"/>
</dbReference>
<dbReference type="InterPro" id="IPR032675">
    <property type="entry name" value="LRR_dom_sf"/>
</dbReference>
<name>A0A1S3VEP7_VIGRR</name>
<dbReference type="PANTHER" id="PTHR11017:SF560">
    <property type="entry name" value="RESISTANCE PROTEIN (TIR-NBS-LRR CLASS), PUTATIVE-RELATED"/>
    <property type="match status" value="1"/>
</dbReference>
<dbReference type="InterPro" id="IPR035897">
    <property type="entry name" value="Toll_tir_struct_dom_sf"/>
</dbReference>
<reference evidence="5" key="2">
    <citation type="submission" date="2025-08" db="UniProtKB">
        <authorList>
            <consortium name="RefSeq"/>
        </authorList>
    </citation>
    <scope>IDENTIFICATION</scope>
    <source>
        <tissue evidence="5">Leaf</tissue>
    </source>
</reference>
<dbReference type="InterPro" id="IPR044974">
    <property type="entry name" value="Disease_R_plants"/>
</dbReference>
<dbReference type="PROSITE" id="PS50104">
    <property type="entry name" value="TIR"/>
    <property type="match status" value="1"/>
</dbReference>
<dbReference type="PANTHER" id="PTHR11017">
    <property type="entry name" value="LEUCINE-RICH REPEAT-CONTAINING PROTEIN"/>
    <property type="match status" value="1"/>
</dbReference>
<dbReference type="InterPro" id="IPR002182">
    <property type="entry name" value="NB-ARC"/>
</dbReference>
<evidence type="ECO:0000256" key="1">
    <source>
        <dbReference type="ARBA" id="ARBA00022614"/>
    </source>
</evidence>
<dbReference type="Gene3D" id="1.10.8.430">
    <property type="entry name" value="Helical domain of apoptotic protease-activating factors"/>
    <property type="match status" value="1"/>
</dbReference>
<dbReference type="InterPro" id="IPR058192">
    <property type="entry name" value="WHD_ROQ1-like"/>
</dbReference>
<dbReference type="Gene3D" id="3.40.50.10140">
    <property type="entry name" value="Toll/interleukin-1 receptor homology (TIR) domain"/>
    <property type="match status" value="1"/>
</dbReference>
<dbReference type="OrthoDB" id="5972504at2759"/>
<dbReference type="PRINTS" id="PR00364">
    <property type="entry name" value="DISEASERSIST"/>
</dbReference>
<dbReference type="KEGG" id="vra:106774264"/>
<evidence type="ECO:0000256" key="2">
    <source>
        <dbReference type="ARBA" id="ARBA00022737"/>
    </source>
</evidence>
<accession>A0A1S3VEP7</accession>
<dbReference type="GO" id="GO:0006952">
    <property type="term" value="P:defense response"/>
    <property type="evidence" value="ECO:0007669"/>
    <property type="project" value="InterPro"/>
</dbReference>
<dbReference type="SUPFAM" id="SSF52058">
    <property type="entry name" value="L domain-like"/>
    <property type="match status" value="1"/>
</dbReference>
<dbReference type="Gene3D" id="3.80.10.10">
    <property type="entry name" value="Ribonuclease Inhibitor"/>
    <property type="match status" value="1"/>
</dbReference>
<dbReference type="Pfam" id="PF01582">
    <property type="entry name" value="TIR"/>
    <property type="match status" value="1"/>
</dbReference>
<evidence type="ECO:0000313" key="4">
    <source>
        <dbReference type="Proteomes" id="UP000087766"/>
    </source>
</evidence>
<dbReference type="SMART" id="SM00255">
    <property type="entry name" value="TIR"/>
    <property type="match status" value="1"/>
</dbReference>
<feature type="domain" description="TIR" evidence="3">
    <location>
        <begin position="23"/>
        <end position="193"/>
    </location>
</feature>
<organism evidence="4 5">
    <name type="scientific">Vigna radiata var. radiata</name>
    <name type="common">Mung bean</name>
    <name type="synonym">Phaseolus aureus</name>
    <dbReference type="NCBI Taxonomy" id="3916"/>
    <lineage>
        <taxon>Eukaryota</taxon>
        <taxon>Viridiplantae</taxon>
        <taxon>Streptophyta</taxon>
        <taxon>Embryophyta</taxon>
        <taxon>Tracheophyta</taxon>
        <taxon>Spermatophyta</taxon>
        <taxon>Magnoliopsida</taxon>
        <taxon>eudicotyledons</taxon>
        <taxon>Gunneridae</taxon>
        <taxon>Pentapetalae</taxon>
        <taxon>rosids</taxon>
        <taxon>fabids</taxon>
        <taxon>Fabales</taxon>
        <taxon>Fabaceae</taxon>
        <taxon>Papilionoideae</taxon>
        <taxon>50 kb inversion clade</taxon>
        <taxon>NPAAA clade</taxon>
        <taxon>indigoferoid/millettioid clade</taxon>
        <taxon>Phaseoleae</taxon>
        <taxon>Vigna</taxon>
    </lineage>
</organism>
<dbReference type="Gene3D" id="3.40.50.300">
    <property type="entry name" value="P-loop containing nucleotide triphosphate hydrolases"/>
    <property type="match status" value="1"/>
</dbReference>
<sequence>MEFASSSSLSSSSSSFLTSEPHFIHDVFINFGGEDIGRRFVSHLHSVLLQSQVKTFISQENLHDEGMKLEEHMRAIGHTKITIIVFSKSYTESACSLLELEKIIECHETFGQIVLPVFHEIDPLDVRHQKDDFGKALEDTAHRSYSGEQLQHARSRWSSALNRVAGMTGWDVRHFGHDAALVDVIVNRVKTLLDYRDLFITSYPVGLESRVEDVIKCIENQSTKVCMIGIWGMGGSGKTTLAKAIYNRIYRKFIGKSFIENIRKVWDLKYEKYVLLQEYLLSDVLESKLKVKSVGMGRTMIQNEFSRKKLLIVLDDVNEFGQLENLCGRREWFGQGTVIIITTRDFHLLNQLKVNYVYEMDLLNENESLELFSSLAFGDAKAKEDFSELSRNVVAYCGGLPLALEVLGAYLFDQTSKRVWEGVLSILEKIPNKEVQRKLRISFDSLSNDMEKDILLDVCCFFIGKDRGYVTEILNGCELCADVGIPVLIERSLIKVEKNNKLGMHPLLQEMGREIIRENSRKDPGKHSRLWSQKEVVEVLTKNTGTEAIEGLVLKMDLTSRDCFKTDSFKKMERLRLLQLHHVQLDGNYAYLSKQLKWISWHGFPSNSLPNSFCMNDVIAIDLKYSHLRFVWKQSQDLKWLKFLNLSHSMYLRETPDFSRLPSLEQLILKDCPSLLGIHKSIGDLCNILLINLKDCTSLSNLPKEIYKLKSVKTFILSGCSKIDKLEEDIAQMESLTTLIADNTAVKQVPVSIVTSKSIGYISLCGFEGLARNVFPSIILSWMSPTMNPLLFMRPFSGTSCSLVSMNTQDNTLSELAPMLRSLPNLRSVLLRYETESQLSKDVETFLVERAVNVAELGISRHHLRSSLIGVGSYKAFFEILNDRISKGLVTNEASEVSLPIDNKPYWLAHIGEGQSVFFTVPEDCGMKGMTLCIVYLSNPEIKPTECLTSVLIANYTKRSLQIHRQETVISFNDEDWQEIISHLAGGDKVEIFVTFGHDLVVKKTAVYLMYGESKDIEIELTNCESNGVEIEPPHCESIVSKMRQYVYQMILKVC</sequence>
<dbReference type="Pfam" id="PF23282">
    <property type="entry name" value="WHD_ROQ1"/>
    <property type="match status" value="1"/>
</dbReference>
<keyword evidence="4" id="KW-1185">Reference proteome</keyword>
<protein>
    <submittedName>
        <fullName evidence="5">Protein SUPPRESSOR OF npr1-1, CONSTITUTIVE 1-like isoform X1</fullName>
    </submittedName>
</protein>
<dbReference type="GO" id="GO:0007165">
    <property type="term" value="P:signal transduction"/>
    <property type="evidence" value="ECO:0007669"/>
    <property type="project" value="InterPro"/>
</dbReference>
<dbReference type="InterPro" id="IPR027417">
    <property type="entry name" value="P-loop_NTPase"/>
</dbReference>
<reference evidence="4" key="1">
    <citation type="journal article" date="2014" name="Nat. Commun.">
        <title>Genome sequence of mungbean and insights into evolution within Vigna species.</title>
        <authorList>
            <person name="Kang Y.J."/>
            <person name="Kim S.K."/>
            <person name="Kim M.Y."/>
            <person name="Lestari P."/>
            <person name="Kim K.H."/>
            <person name="Ha B.K."/>
            <person name="Jun T.H."/>
            <person name="Hwang W.J."/>
            <person name="Lee T."/>
            <person name="Lee J."/>
            <person name="Shim S."/>
            <person name="Yoon M.Y."/>
            <person name="Jang Y.E."/>
            <person name="Han K.S."/>
            <person name="Taeprayoon P."/>
            <person name="Yoon N."/>
            <person name="Somta P."/>
            <person name="Tanya P."/>
            <person name="Kim K.S."/>
            <person name="Gwag J.G."/>
            <person name="Moon J.K."/>
            <person name="Lee Y.H."/>
            <person name="Park B.S."/>
            <person name="Bombarely A."/>
            <person name="Doyle J.J."/>
            <person name="Jackson S.A."/>
            <person name="Schafleitner R."/>
            <person name="Srinives P."/>
            <person name="Varshney R.K."/>
            <person name="Lee S.H."/>
        </authorList>
    </citation>
    <scope>NUCLEOTIDE SEQUENCE [LARGE SCALE GENOMIC DNA]</scope>
    <source>
        <strain evidence="4">cv. VC1973A</strain>
    </source>
</reference>
<dbReference type="GO" id="GO:0043531">
    <property type="term" value="F:ADP binding"/>
    <property type="evidence" value="ECO:0007669"/>
    <property type="project" value="InterPro"/>
</dbReference>
<dbReference type="SUPFAM" id="SSF52540">
    <property type="entry name" value="P-loop containing nucleoside triphosphate hydrolases"/>
    <property type="match status" value="1"/>
</dbReference>
<dbReference type="InterPro" id="IPR042197">
    <property type="entry name" value="Apaf_helical"/>
</dbReference>
<dbReference type="SUPFAM" id="SSF52200">
    <property type="entry name" value="Toll/Interleukin receptor TIR domain"/>
    <property type="match status" value="1"/>
</dbReference>